<gene>
    <name evidence="12" type="primary">moaA</name>
    <name evidence="14" type="ORF">SYNTR_0164</name>
</gene>
<comment type="function">
    <text evidence="12">Catalyzes the cyclization of GTP to (8S)-3',8-cyclo-7,8-dihydroguanosine 5'-triphosphate.</text>
</comment>
<accession>A0A6I6D827</accession>
<feature type="domain" description="Radical SAM core" evidence="13">
    <location>
        <begin position="4"/>
        <end position="229"/>
    </location>
</feature>
<organism evidence="14 15">
    <name type="scientific">Candidatus Syntrophocurvum alkaliphilum</name>
    <dbReference type="NCBI Taxonomy" id="2293317"/>
    <lineage>
        <taxon>Bacteria</taxon>
        <taxon>Bacillati</taxon>
        <taxon>Bacillota</taxon>
        <taxon>Clostridia</taxon>
        <taxon>Eubacteriales</taxon>
        <taxon>Syntrophomonadaceae</taxon>
        <taxon>Candidatus Syntrophocurvum</taxon>
    </lineage>
</organism>
<feature type="binding site" evidence="12">
    <location>
        <position position="94"/>
    </location>
    <ligand>
        <name>GTP</name>
        <dbReference type="ChEBI" id="CHEBI:37565"/>
    </ligand>
</feature>
<dbReference type="InterPro" id="IPR006638">
    <property type="entry name" value="Elp3/MiaA/NifB-like_rSAM"/>
</dbReference>
<feature type="binding site" evidence="12">
    <location>
        <position position="155"/>
    </location>
    <ligand>
        <name>GTP</name>
        <dbReference type="ChEBI" id="CHEBI:37565"/>
    </ligand>
</feature>
<dbReference type="CDD" id="cd01335">
    <property type="entry name" value="Radical_SAM"/>
    <property type="match status" value="1"/>
</dbReference>
<feature type="binding site" evidence="12">
    <location>
        <position position="253"/>
    </location>
    <ligand>
        <name>[4Fe-4S] cluster</name>
        <dbReference type="ChEBI" id="CHEBI:49883"/>
        <label>2</label>
        <note>4Fe-4S-substrate</note>
    </ligand>
</feature>
<dbReference type="Gene3D" id="3.20.20.70">
    <property type="entry name" value="Aldolase class I"/>
    <property type="match status" value="1"/>
</dbReference>
<dbReference type="SUPFAM" id="SSF102114">
    <property type="entry name" value="Radical SAM enzymes"/>
    <property type="match status" value="1"/>
</dbReference>
<dbReference type="PROSITE" id="PS01305">
    <property type="entry name" value="MOAA_NIFB_PQQE"/>
    <property type="match status" value="1"/>
</dbReference>
<dbReference type="InterPro" id="IPR000385">
    <property type="entry name" value="MoaA_NifB_PqqE_Fe-S-bd_CS"/>
</dbReference>
<feature type="binding site" evidence="12">
    <location>
        <position position="20"/>
    </location>
    <ligand>
        <name>[4Fe-4S] cluster</name>
        <dbReference type="ChEBI" id="CHEBI:49883"/>
        <label>1</label>
        <note>4Fe-4S-S-AdoMet</note>
    </ligand>
</feature>
<keyword evidence="6 12" id="KW-0408">Iron</keyword>
<keyword evidence="7 12" id="KW-0411">Iron-sulfur</keyword>
<keyword evidence="3 12" id="KW-0949">S-adenosyl-L-methionine</keyword>
<keyword evidence="10 12" id="KW-0456">Lyase</keyword>
<dbReference type="SFLD" id="SFLDG01386">
    <property type="entry name" value="main_SPASM_domain-containing"/>
    <property type="match status" value="1"/>
</dbReference>
<name>A0A6I6D827_9FIRM</name>
<protein>
    <recommendedName>
        <fullName evidence="1 12">GTP 3',8-cyclase</fullName>
        <ecNumber evidence="1 12">4.1.99.22</ecNumber>
    </recommendedName>
    <alternativeName>
        <fullName evidence="12">Molybdenum cofactor biosynthesis protein A</fullName>
    </alternativeName>
</protein>
<dbReference type="SFLD" id="SFLDG01067">
    <property type="entry name" value="SPASM/twitch_domain_containing"/>
    <property type="match status" value="1"/>
</dbReference>
<dbReference type="GO" id="GO:0051539">
    <property type="term" value="F:4 iron, 4 sulfur cluster binding"/>
    <property type="evidence" value="ECO:0007669"/>
    <property type="project" value="UniProtKB-UniRule"/>
</dbReference>
<dbReference type="InterPro" id="IPR007197">
    <property type="entry name" value="rSAM"/>
</dbReference>
<dbReference type="GO" id="GO:0046872">
    <property type="term" value="F:metal ion binding"/>
    <property type="evidence" value="ECO:0007669"/>
    <property type="project" value="UniProtKB-KW"/>
</dbReference>
<feature type="binding site" evidence="12">
    <location>
        <position position="270"/>
    </location>
    <ligand>
        <name>[4Fe-4S] cluster</name>
        <dbReference type="ChEBI" id="CHEBI:49883"/>
        <label>2</label>
        <note>4Fe-4S-substrate</note>
    </ligand>
</feature>
<dbReference type="RefSeq" id="WP_156202718.1">
    <property type="nucleotide sequence ID" value="NZ_CP046457.1"/>
</dbReference>
<evidence type="ECO:0000256" key="10">
    <source>
        <dbReference type="ARBA" id="ARBA00023239"/>
    </source>
</evidence>
<feature type="binding site" evidence="12">
    <location>
        <position position="118"/>
    </location>
    <ligand>
        <name>S-adenosyl-L-methionine</name>
        <dbReference type="ChEBI" id="CHEBI:59789"/>
    </ligand>
</feature>
<comment type="cofactor">
    <cofactor evidence="12">
        <name>[4Fe-4S] cluster</name>
        <dbReference type="ChEBI" id="CHEBI:49883"/>
    </cofactor>
    <text evidence="12">Binds 2 [4Fe-4S] clusters. Binds 1 [4Fe-4S] cluster coordinated with 3 cysteines and an exchangeable S-adenosyl-L-methionine and 1 [4Fe-4S] cluster coordinated with 3 cysteines and the GTP-derived substrate.</text>
</comment>
<feature type="binding site" evidence="12">
    <location>
        <position position="63"/>
    </location>
    <ligand>
        <name>GTP</name>
        <dbReference type="ChEBI" id="CHEBI:37565"/>
    </ligand>
</feature>
<dbReference type="InterPro" id="IPR040064">
    <property type="entry name" value="MoaA-like"/>
</dbReference>
<dbReference type="GO" id="GO:0061798">
    <property type="term" value="F:GTP 3',8'-cyclase activity"/>
    <property type="evidence" value="ECO:0007669"/>
    <property type="project" value="UniProtKB-UniRule"/>
</dbReference>
<evidence type="ECO:0000256" key="11">
    <source>
        <dbReference type="ARBA" id="ARBA00048697"/>
    </source>
</evidence>
<dbReference type="Pfam" id="PF04055">
    <property type="entry name" value="Radical_SAM"/>
    <property type="match status" value="1"/>
</dbReference>
<dbReference type="EMBL" id="CP046457">
    <property type="protein sequence ID" value="QGT98757.1"/>
    <property type="molecule type" value="Genomic_DNA"/>
</dbReference>
<evidence type="ECO:0000256" key="8">
    <source>
        <dbReference type="ARBA" id="ARBA00023134"/>
    </source>
</evidence>
<feature type="binding site" evidence="12">
    <location>
        <position position="67"/>
    </location>
    <ligand>
        <name>S-adenosyl-L-methionine</name>
        <dbReference type="ChEBI" id="CHEBI:59789"/>
    </ligand>
</feature>
<dbReference type="InterPro" id="IPR013785">
    <property type="entry name" value="Aldolase_TIM"/>
</dbReference>
<comment type="pathway">
    <text evidence="12">Cofactor biosynthesis; molybdopterin biosynthesis.</text>
</comment>
<dbReference type="CDD" id="cd21117">
    <property type="entry name" value="Twitch_MoaA"/>
    <property type="match status" value="1"/>
</dbReference>
<feature type="binding site" evidence="12">
    <location>
        <position position="27"/>
    </location>
    <ligand>
        <name>[4Fe-4S] cluster</name>
        <dbReference type="ChEBI" id="CHEBI:49883"/>
        <label>1</label>
        <note>4Fe-4S-S-AdoMet</note>
    </ligand>
</feature>
<dbReference type="SFLD" id="SFLDS00029">
    <property type="entry name" value="Radical_SAM"/>
    <property type="match status" value="1"/>
</dbReference>
<evidence type="ECO:0000256" key="4">
    <source>
        <dbReference type="ARBA" id="ARBA00022723"/>
    </source>
</evidence>
<evidence type="ECO:0000256" key="9">
    <source>
        <dbReference type="ARBA" id="ARBA00023150"/>
    </source>
</evidence>
<evidence type="ECO:0000259" key="13">
    <source>
        <dbReference type="PROSITE" id="PS51918"/>
    </source>
</evidence>
<evidence type="ECO:0000313" key="14">
    <source>
        <dbReference type="EMBL" id="QGT98757.1"/>
    </source>
</evidence>
<dbReference type="SMART" id="SM00729">
    <property type="entry name" value="Elp3"/>
    <property type="match status" value="1"/>
</dbReference>
<dbReference type="GO" id="GO:0061799">
    <property type="term" value="F:cyclic pyranopterin monophosphate synthase activity"/>
    <property type="evidence" value="ECO:0007669"/>
    <property type="project" value="TreeGrafter"/>
</dbReference>
<evidence type="ECO:0000256" key="6">
    <source>
        <dbReference type="ARBA" id="ARBA00023004"/>
    </source>
</evidence>
<dbReference type="HAMAP" id="MF_01225_B">
    <property type="entry name" value="MoaA_B"/>
    <property type="match status" value="1"/>
</dbReference>
<keyword evidence="4 12" id="KW-0479">Metal-binding</keyword>
<evidence type="ECO:0000313" key="15">
    <source>
        <dbReference type="Proteomes" id="UP000426444"/>
    </source>
</evidence>
<feature type="binding site" evidence="12">
    <location>
        <position position="13"/>
    </location>
    <ligand>
        <name>GTP</name>
        <dbReference type="ChEBI" id="CHEBI:37565"/>
    </ligand>
</feature>
<dbReference type="Proteomes" id="UP000426444">
    <property type="component" value="Chromosome"/>
</dbReference>
<evidence type="ECO:0000256" key="1">
    <source>
        <dbReference type="ARBA" id="ARBA00012167"/>
    </source>
</evidence>
<sequence>MADTYGREINYLRISVTDRCNLRCRYCMPEEGIDLKNNNGILSFEEIYRLVKIGAELGIRKVRLTGGEPLVRKNLTKLIKDINKLPQIDDIAITTNGVLFADLAEELKHSGLNRVNFSVDTLAADKFKYITRRNAFDKVKDALKKAIELKMDPVKINTVVIKGFNDNEIKDFVTLAYEYPFHVRFIEFMPIGDLLFWQKDKMMTNNEIKDNIKQDFDIAPAKQVRGNGPAQYYDIEGGKGTIGFISPMSNHFCSLCNRLRMTAEGKLRGCLYDKRETDLKSALRTGVSDEDLKQLFLRAINLKPEKHQLNSGWGSENNRKMYQIGG</sequence>
<dbReference type="OrthoDB" id="9763993at2"/>
<dbReference type="AlphaFoldDB" id="A0A6I6D827"/>
<evidence type="ECO:0000256" key="2">
    <source>
        <dbReference type="ARBA" id="ARBA00022485"/>
    </source>
</evidence>
<dbReference type="PANTHER" id="PTHR22960:SF0">
    <property type="entry name" value="MOLYBDENUM COFACTOR BIOSYNTHESIS PROTEIN 1"/>
    <property type="match status" value="1"/>
</dbReference>
<dbReference type="InterPro" id="IPR010505">
    <property type="entry name" value="MoaA_twitch"/>
</dbReference>
<dbReference type="GO" id="GO:0006777">
    <property type="term" value="P:Mo-molybdopterin cofactor biosynthetic process"/>
    <property type="evidence" value="ECO:0007669"/>
    <property type="project" value="UniProtKB-UniRule"/>
</dbReference>
<dbReference type="InterPro" id="IPR013483">
    <property type="entry name" value="MoaA"/>
</dbReference>
<proteinExistence type="inferred from homology"/>
<dbReference type="NCBIfam" id="TIGR02666">
    <property type="entry name" value="moaA"/>
    <property type="match status" value="1"/>
</dbReference>
<dbReference type="UniPathway" id="UPA00344"/>
<evidence type="ECO:0000256" key="3">
    <source>
        <dbReference type="ARBA" id="ARBA00022691"/>
    </source>
</evidence>
<feature type="binding site" evidence="12">
    <location>
        <position position="24"/>
    </location>
    <ligand>
        <name>[4Fe-4S] cluster</name>
        <dbReference type="ChEBI" id="CHEBI:49883"/>
        <label>1</label>
        <note>4Fe-4S-S-AdoMet</note>
    </ligand>
</feature>
<dbReference type="PANTHER" id="PTHR22960">
    <property type="entry name" value="MOLYBDOPTERIN COFACTOR SYNTHESIS PROTEIN A"/>
    <property type="match status" value="1"/>
</dbReference>
<feature type="binding site" evidence="12">
    <location>
        <begin position="258"/>
        <end position="260"/>
    </location>
    <ligand>
        <name>GTP</name>
        <dbReference type="ChEBI" id="CHEBI:37565"/>
    </ligand>
</feature>
<evidence type="ECO:0000256" key="5">
    <source>
        <dbReference type="ARBA" id="ARBA00022741"/>
    </source>
</evidence>
<evidence type="ECO:0000256" key="7">
    <source>
        <dbReference type="ARBA" id="ARBA00023014"/>
    </source>
</evidence>
<dbReference type="Pfam" id="PF06463">
    <property type="entry name" value="Mob_synth_C"/>
    <property type="match status" value="1"/>
</dbReference>
<dbReference type="SFLD" id="SFLDG01383">
    <property type="entry name" value="cyclic_pyranopterin_phosphate"/>
    <property type="match status" value="1"/>
</dbReference>
<dbReference type="KEGG" id="salq:SYNTR_0164"/>
<feature type="binding site" evidence="12">
    <location>
        <position position="26"/>
    </location>
    <ligand>
        <name>S-adenosyl-L-methionine</name>
        <dbReference type="ChEBI" id="CHEBI:59789"/>
    </ligand>
</feature>
<dbReference type="EC" id="4.1.99.22" evidence="1 12"/>
<keyword evidence="8 12" id="KW-0342">GTP-binding</keyword>
<dbReference type="PROSITE" id="PS51918">
    <property type="entry name" value="RADICAL_SAM"/>
    <property type="match status" value="1"/>
</dbReference>
<keyword evidence="5 12" id="KW-0547">Nucleotide-binding</keyword>
<dbReference type="InterPro" id="IPR058240">
    <property type="entry name" value="rSAM_sf"/>
</dbReference>
<reference evidence="15" key="1">
    <citation type="journal article" date="2019" name="Microbiology">
        <title>Complete Genome Sequence of an Uncultured Bacterium of the Candidate Phylum Bipolaricaulota.</title>
        <authorList>
            <person name="Kadnikov V.V."/>
            <person name="Mardanov A.V."/>
            <person name="Beletsky A.V."/>
            <person name="Frank Y.A."/>
            <person name="Karnachuk O.V."/>
            <person name="Ravin N.V."/>
        </authorList>
    </citation>
    <scope>NUCLEOTIDE SEQUENCE [LARGE SCALE GENOMIC DNA]</scope>
</reference>
<keyword evidence="15" id="KW-1185">Reference proteome</keyword>
<feature type="binding site" evidence="12">
    <location>
        <position position="189"/>
    </location>
    <ligand>
        <name>S-adenosyl-L-methionine</name>
        <dbReference type="ChEBI" id="CHEBI:59789"/>
    </ligand>
</feature>
<comment type="catalytic activity">
    <reaction evidence="11 12">
        <text>GTP + AH2 + S-adenosyl-L-methionine = (8S)-3',8-cyclo-7,8-dihydroguanosine 5'-triphosphate + 5'-deoxyadenosine + L-methionine + A + H(+)</text>
        <dbReference type="Rhea" id="RHEA:49576"/>
        <dbReference type="ChEBI" id="CHEBI:13193"/>
        <dbReference type="ChEBI" id="CHEBI:15378"/>
        <dbReference type="ChEBI" id="CHEBI:17319"/>
        <dbReference type="ChEBI" id="CHEBI:17499"/>
        <dbReference type="ChEBI" id="CHEBI:37565"/>
        <dbReference type="ChEBI" id="CHEBI:57844"/>
        <dbReference type="ChEBI" id="CHEBI:59789"/>
        <dbReference type="ChEBI" id="CHEBI:131766"/>
        <dbReference type="EC" id="4.1.99.22"/>
    </reaction>
</comment>
<feature type="binding site" evidence="12">
    <location>
        <position position="256"/>
    </location>
    <ligand>
        <name>[4Fe-4S] cluster</name>
        <dbReference type="ChEBI" id="CHEBI:49883"/>
        <label>2</label>
        <note>4Fe-4S-substrate</note>
    </ligand>
</feature>
<dbReference type="InterPro" id="IPR050105">
    <property type="entry name" value="MoCo_biosynth_MoaA/MoaC"/>
</dbReference>
<dbReference type="GO" id="GO:0005525">
    <property type="term" value="F:GTP binding"/>
    <property type="evidence" value="ECO:0007669"/>
    <property type="project" value="UniProtKB-UniRule"/>
</dbReference>
<dbReference type="NCBIfam" id="NF001199">
    <property type="entry name" value="PRK00164.2-1"/>
    <property type="match status" value="1"/>
</dbReference>
<keyword evidence="9 12" id="KW-0501">Molybdenum cofactor biosynthesis</keyword>
<dbReference type="GO" id="GO:1904047">
    <property type="term" value="F:S-adenosyl-L-methionine binding"/>
    <property type="evidence" value="ECO:0007669"/>
    <property type="project" value="UniProtKB-UniRule"/>
</dbReference>
<comment type="subunit">
    <text evidence="12">Monomer and homodimer.</text>
</comment>
<keyword evidence="2 12" id="KW-0004">4Fe-4S</keyword>
<evidence type="ECO:0000256" key="12">
    <source>
        <dbReference type="HAMAP-Rule" id="MF_01225"/>
    </source>
</evidence>
<comment type="similarity">
    <text evidence="12">Belongs to the radical SAM superfamily. MoaA family.</text>
</comment>